<comment type="caution">
    <text evidence="1">The sequence shown here is derived from an EMBL/GenBank/DDBJ whole genome shotgun (WGS) entry which is preliminary data.</text>
</comment>
<proteinExistence type="predicted"/>
<evidence type="ECO:0000313" key="1">
    <source>
        <dbReference type="EMBL" id="KAL2048935.1"/>
    </source>
</evidence>
<name>A0ABR4ATA0_9LECA</name>
<protein>
    <submittedName>
        <fullName evidence="1">Uncharacterized protein</fullName>
    </submittedName>
</protein>
<dbReference type="Proteomes" id="UP001590951">
    <property type="component" value="Unassembled WGS sequence"/>
</dbReference>
<sequence length="136" mass="15268">MLELLAPFTDEPGDSELSEALTNIVRKAMDVWDISRRDICQILIQTAPNPDDGGGWMREDGDLFEDPDNNVDMDATAIRSMSPICIFPKIVRGENSPTTIFRGRALFKESRLLALGRKESVDLQRMITDAHKQFAS</sequence>
<accession>A0ABR4ATA0</accession>
<organism evidence="1 2">
    <name type="scientific">Lepraria finkii</name>
    <dbReference type="NCBI Taxonomy" id="1340010"/>
    <lineage>
        <taxon>Eukaryota</taxon>
        <taxon>Fungi</taxon>
        <taxon>Dikarya</taxon>
        <taxon>Ascomycota</taxon>
        <taxon>Pezizomycotina</taxon>
        <taxon>Lecanoromycetes</taxon>
        <taxon>OSLEUM clade</taxon>
        <taxon>Lecanoromycetidae</taxon>
        <taxon>Lecanorales</taxon>
        <taxon>Lecanorineae</taxon>
        <taxon>Stereocaulaceae</taxon>
        <taxon>Lepraria</taxon>
    </lineage>
</organism>
<gene>
    <name evidence="1" type="ORF">ABVK25_010788</name>
</gene>
<keyword evidence="2" id="KW-1185">Reference proteome</keyword>
<reference evidence="1 2" key="1">
    <citation type="submission" date="2024-09" db="EMBL/GenBank/DDBJ databases">
        <title>Rethinking Asexuality: The Enigmatic Case of Functional Sexual Genes in Lepraria (Stereocaulaceae).</title>
        <authorList>
            <person name="Doellman M."/>
            <person name="Sun Y."/>
            <person name="Barcenas-Pena A."/>
            <person name="Lumbsch H.T."/>
            <person name="Grewe F."/>
        </authorList>
    </citation>
    <scope>NUCLEOTIDE SEQUENCE [LARGE SCALE GENOMIC DNA]</scope>
    <source>
        <strain evidence="1 2">Grewe 0041</strain>
    </source>
</reference>
<dbReference type="EMBL" id="JBHFEH010000075">
    <property type="protein sequence ID" value="KAL2048935.1"/>
    <property type="molecule type" value="Genomic_DNA"/>
</dbReference>
<evidence type="ECO:0000313" key="2">
    <source>
        <dbReference type="Proteomes" id="UP001590951"/>
    </source>
</evidence>